<dbReference type="EMBL" id="JAXCGZ010017733">
    <property type="protein sequence ID" value="KAK7067772.1"/>
    <property type="molecule type" value="Genomic_DNA"/>
</dbReference>
<evidence type="ECO:0000313" key="1">
    <source>
        <dbReference type="EMBL" id="KAK7067772.1"/>
    </source>
</evidence>
<gene>
    <name evidence="1" type="ORF">SK128_001174</name>
</gene>
<dbReference type="SUPFAM" id="SSF56219">
    <property type="entry name" value="DNase I-like"/>
    <property type="match status" value="1"/>
</dbReference>
<protein>
    <submittedName>
        <fullName evidence="1">Uncharacterized protein</fullName>
    </submittedName>
</protein>
<proteinExistence type="predicted"/>
<sequence length="85" mass="9404">KAPTSSSTDSWNAQGLKNKVQQLEGIARADNIDVKMVPKATGYQGFCQHWTPGEYRGSAIFIKRNLLVIEITQPVYCGKEVHVLA</sequence>
<comment type="caution">
    <text evidence="1">The sequence shown here is derived from an EMBL/GenBank/DDBJ whole genome shotgun (WGS) entry which is preliminary data.</text>
</comment>
<organism evidence="1 2">
    <name type="scientific">Halocaridina rubra</name>
    <name type="common">Hawaiian red shrimp</name>
    <dbReference type="NCBI Taxonomy" id="373956"/>
    <lineage>
        <taxon>Eukaryota</taxon>
        <taxon>Metazoa</taxon>
        <taxon>Ecdysozoa</taxon>
        <taxon>Arthropoda</taxon>
        <taxon>Crustacea</taxon>
        <taxon>Multicrustacea</taxon>
        <taxon>Malacostraca</taxon>
        <taxon>Eumalacostraca</taxon>
        <taxon>Eucarida</taxon>
        <taxon>Decapoda</taxon>
        <taxon>Pleocyemata</taxon>
        <taxon>Caridea</taxon>
        <taxon>Atyoidea</taxon>
        <taxon>Atyidae</taxon>
        <taxon>Halocaridina</taxon>
    </lineage>
</organism>
<name>A0AAN8WMJ1_HALRR</name>
<feature type="non-terminal residue" evidence="1">
    <location>
        <position position="85"/>
    </location>
</feature>
<evidence type="ECO:0000313" key="2">
    <source>
        <dbReference type="Proteomes" id="UP001381693"/>
    </source>
</evidence>
<dbReference type="Proteomes" id="UP001381693">
    <property type="component" value="Unassembled WGS sequence"/>
</dbReference>
<accession>A0AAN8WMJ1</accession>
<feature type="non-terminal residue" evidence="1">
    <location>
        <position position="1"/>
    </location>
</feature>
<dbReference type="AlphaFoldDB" id="A0AAN8WMJ1"/>
<dbReference type="InterPro" id="IPR036691">
    <property type="entry name" value="Endo/exonu/phosph_ase_sf"/>
</dbReference>
<reference evidence="1 2" key="1">
    <citation type="submission" date="2023-11" db="EMBL/GenBank/DDBJ databases">
        <title>Halocaridina rubra genome assembly.</title>
        <authorList>
            <person name="Smith C."/>
        </authorList>
    </citation>
    <scope>NUCLEOTIDE SEQUENCE [LARGE SCALE GENOMIC DNA]</scope>
    <source>
        <strain evidence="1">EP-1</strain>
        <tissue evidence="1">Whole</tissue>
    </source>
</reference>
<keyword evidence="2" id="KW-1185">Reference proteome</keyword>